<accession>A0A1C7LNH2</accession>
<keyword evidence="1" id="KW-0479">Metal-binding</keyword>
<evidence type="ECO:0000256" key="1">
    <source>
        <dbReference type="ARBA" id="ARBA00022723"/>
    </source>
</evidence>
<dbReference type="EMBL" id="LUGG01000032">
    <property type="protein sequence ID" value="OBZ66305.1"/>
    <property type="molecule type" value="Genomic_DNA"/>
</dbReference>
<gene>
    <name evidence="6" type="ORF">A0H81_13876</name>
</gene>
<evidence type="ECO:0000256" key="4">
    <source>
        <dbReference type="PROSITE-ProRule" id="PRU00134"/>
    </source>
</evidence>
<dbReference type="OrthoDB" id="2931494at2759"/>
<evidence type="ECO:0000259" key="5">
    <source>
        <dbReference type="PROSITE" id="PS50865"/>
    </source>
</evidence>
<evidence type="ECO:0000313" key="6">
    <source>
        <dbReference type="EMBL" id="OBZ66305.1"/>
    </source>
</evidence>
<dbReference type="Pfam" id="PF01753">
    <property type="entry name" value="zf-MYND"/>
    <property type="match status" value="1"/>
</dbReference>
<dbReference type="PROSITE" id="PS01360">
    <property type="entry name" value="ZF_MYND_1"/>
    <property type="match status" value="1"/>
</dbReference>
<evidence type="ECO:0000313" key="7">
    <source>
        <dbReference type="Proteomes" id="UP000092993"/>
    </source>
</evidence>
<protein>
    <recommendedName>
        <fullName evidence="5">MYND-type domain-containing protein</fullName>
    </recommendedName>
</protein>
<reference evidence="6 7" key="1">
    <citation type="submission" date="2016-03" db="EMBL/GenBank/DDBJ databases">
        <title>Whole genome sequencing of Grifola frondosa 9006-11.</title>
        <authorList>
            <person name="Min B."/>
            <person name="Park H."/>
            <person name="Kim J.-G."/>
            <person name="Cho H."/>
            <person name="Oh Y.-L."/>
            <person name="Kong W.-S."/>
            <person name="Choi I.-G."/>
        </authorList>
    </citation>
    <scope>NUCLEOTIDE SEQUENCE [LARGE SCALE GENOMIC DNA]</scope>
    <source>
        <strain evidence="6 7">9006-11</strain>
    </source>
</reference>
<dbReference type="PROSITE" id="PS50865">
    <property type="entry name" value="ZF_MYND_2"/>
    <property type="match status" value="1"/>
</dbReference>
<comment type="caution">
    <text evidence="6">The sequence shown here is derived from an EMBL/GenBank/DDBJ whole genome shotgun (WGS) entry which is preliminary data.</text>
</comment>
<dbReference type="SUPFAM" id="SSF144232">
    <property type="entry name" value="HIT/MYND zinc finger-like"/>
    <property type="match status" value="1"/>
</dbReference>
<dbReference type="AlphaFoldDB" id="A0A1C7LNH2"/>
<dbReference type="STRING" id="5627.A0A1C7LNH2"/>
<name>A0A1C7LNH2_GRIFR</name>
<keyword evidence="7" id="KW-1185">Reference proteome</keyword>
<dbReference type="GO" id="GO:0008270">
    <property type="term" value="F:zinc ion binding"/>
    <property type="evidence" value="ECO:0007669"/>
    <property type="project" value="UniProtKB-KW"/>
</dbReference>
<keyword evidence="3" id="KW-0862">Zinc</keyword>
<keyword evidence="2 4" id="KW-0863">Zinc-finger</keyword>
<sequence>MLNLLTDIEEPSSFPIRQSVGGGMSPSVDSMPALERVREDIARLTELAHTGPERVVASDGHEVPESLAWYAQLSSLFSWSCRVRGADVPDDMLEPTIFALGMTVKAFDECSDAELLECHILSPGPELDVELTKLMLLMDLLDKVWRLLFDPRVDRPALAAHYLKIQIAHISVNVCDRLGSNEAWMHYPSLYCSLGDALIGAGEFTAETKEVLERAMEAVEATKEENHDWSIFMLRNRANMAMLLEQLHVEPDAQKEHTEWTAKFLRGHPNIIRKCYLRLLLARPNLPQHPVLKALGGEKWLDKPELTSRENSRLAKMCHCCYARGIQKPLFLCGRCGSAYYCSKECQRMHWKNHKLICESNAKSKKQVEELKRTDPLTAEFYADWNRWCDAPKGGITIAQVSALGLQRDPSRGRALVVIREVEYSPLPKDLLRKFRIKRCGIFRIADVMAANLDSKVADEGAKELGELRGQMRMFTDQVSSNHDGLENVPILDLTFGKGLAGFMSCRAMSLDSIRRFPYDPLWRKTINKGPPPEPMEGFAGLQDIEHVF</sequence>
<evidence type="ECO:0000256" key="3">
    <source>
        <dbReference type="ARBA" id="ARBA00022833"/>
    </source>
</evidence>
<organism evidence="6 7">
    <name type="scientific">Grifola frondosa</name>
    <name type="common">Maitake</name>
    <name type="synonym">Polyporus frondosus</name>
    <dbReference type="NCBI Taxonomy" id="5627"/>
    <lineage>
        <taxon>Eukaryota</taxon>
        <taxon>Fungi</taxon>
        <taxon>Dikarya</taxon>
        <taxon>Basidiomycota</taxon>
        <taxon>Agaricomycotina</taxon>
        <taxon>Agaricomycetes</taxon>
        <taxon>Polyporales</taxon>
        <taxon>Grifolaceae</taxon>
        <taxon>Grifola</taxon>
    </lineage>
</organism>
<feature type="domain" description="MYND-type" evidence="5">
    <location>
        <begin position="318"/>
        <end position="358"/>
    </location>
</feature>
<dbReference type="Proteomes" id="UP000092993">
    <property type="component" value="Unassembled WGS sequence"/>
</dbReference>
<dbReference type="OMA" id="CIMEADK"/>
<evidence type="ECO:0000256" key="2">
    <source>
        <dbReference type="ARBA" id="ARBA00022771"/>
    </source>
</evidence>
<dbReference type="InterPro" id="IPR002893">
    <property type="entry name" value="Znf_MYND"/>
</dbReference>
<proteinExistence type="predicted"/>
<dbReference type="Gene3D" id="6.10.140.2220">
    <property type="match status" value="1"/>
</dbReference>